<reference evidence="2 3" key="2">
    <citation type="submission" date="2020-04" db="EMBL/GenBank/DDBJ databases">
        <title>Complete genome sequence of Alteromonas pelagimontana 5.12T.</title>
        <authorList>
            <person name="Sinha R.K."/>
            <person name="Krishnan K.P."/>
            <person name="Kurian J.P."/>
        </authorList>
    </citation>
    <scope>NUCLEOTIDE SEQUENCE [LARGE SCALE GENOMIC DNA]</scope>
    <source>
        <strain evidence="2 3">5.12</strain>
    </source>
</reference>
<feature type="transmembrane region" description="Helical" evidence="1">
    <location>
        <begin position="12"/>
        <end position="31"/>
    </location>
</feature>
<accession>A0A6M4MGK4</accession>
<sequence>MTRQQGFSLVELMISLVLGLIISGAIIQTMVSSRVTNSLNQAVAQVQESGRFIVLRLTRELLEVGRYDQVKANVDSSVDMVVEAAFVQNRPVAVPGDFPANRTLGSAQGASGANDTLVVNLLAKADCAGNSYGYATGSEFHVANRYSVVSGKLQCTGFDGRVLRGLKTGAAVNQAVTLMDNVVSFQVQYGVTAQANTSEGQAVRYVTADELAGLRTQNQQVVAIRFGVLLQSDSANVNQTTTQQYALLNENPVTTDKQHYFQVFTQTLGLRNMKNFVRSAQ</sequence>
<dbReference type="AlphaFoldDB" id="A0A6M4MGK4"/>
<dbReference type="OrthoDB" id="5296662at2"/>
<dbReference type="Proteomes" id="UP000219285">
    <property type="component" value="Chromosome"/>
</dbReference>
<evidence type="ECO:0000313" key="3">
    <source>
        <dbReference type="Proteomes" id="UP000219285"/>
    </source>
</evidence>
<reference evidence="3" key="1">
    <citation type="submission" date="2014-12" db="EMBL/GenBank/DDBJ databases">
        <title>Complete genome sequence of a multi-drug resistant Klebsiella pneumoniae.</title>
        <authorList>
            <person name="Hua X."/>
            <person name="Chen Q."/>
            <person name="Li X."/>
            <person name="Feng Y."/>
            <person name="Ruan Z."/>
            <person name="Yu Y."/>
        </authorList>
    </citation>
    <scope>NUCLEOTIDE SEQUENCE [LARGE SCALE GENOMIC DNA]</scope>
    <source>
        <strain evidence="3">5.12</strain>
    </source>
</reference>
<dbReference type="PROSITE" id="PS00409">
    <property type="entry name" value="PROKAR_NTER_METHYL"/>
    <property type="match status" value="1"/>
</dbReference>
<dbReference type="NCBIfam" id="TIGR02532">
    <property type="entry name" value="IV_pilin_GFxxxE"/>
    <property type="match status" value="1"/>
</dbReference>
<dbReference type="EMBL" id="CP052766">
    <property type="protein sequence ID" value="QJR82077.1"/>
    <property type="molecule type" value="Genomic_DNA"/>
</dbReference>
<evidence type="ECO:0000313" key="2">
    <source>
        <dbReference type="EMBL" id="QJR82077.1"/>
    </source>
</evidence>
<organism evidence="2 3">
    <name type="scientific">Alteromonas pelagimontana</name>
    <dbReference type="NCBI Taxonomy" id="1858656"/>
    <lineage>
        <taxon>Bacteria</taxon>
        <taxon>Pseudomonadati</taxon>
        <taxon>Pseudomonadota</taxon>
        <taxon>Gammaproteobacteria</taxon>
        <taxon>Alteromonadales</taxon>
        <taxon>Alteromonadaceae</taxon>
        <taxon>Alteromonas/Salinimonas group</taxon>
        <taxon>Alteromonas</taxon>
    </lineage>
</organism>
<keyword evidence="1" id="KW-1133">Transmembrane helix</keyword>
<keyword evidence="3" id="KW-1185">Reference proteome</keyword>
<dbReference type="InterPro" id="IPR032092">
    <property type="entry name" value="PilW"/>
</dbReference>
<keyword evidence="1" id="KW-0472">Membrane</keyword>
<name>A0A6M4MGK4_9ALTE</name>
<keyword evidence="1" id="KW-0812">Transmembrane</keyword>
<protein>
    <submittedName>
        <fullName evidence="2">Prepilin-type N-terminal cleavage/methylation domain-containing protein</fullName>
    </submittedName>
</protein>
<dbReference type="RefSeq" id="WP_075610266.1">
    <property type="nucleotide sequence ID" value="NZ_CP052766.1"/>
</dbReference>
<dbReference type="InterPro" id="IPR012902">
    <property type="entry name" value="N_methyl_site"/>
</dbReference>
<evidence type="ECO:0000256" key="1">
    <source>
        <dbReference type="SAM" id="Phobius"/>
    </source>
</evidence>
<dbReference type="KEGG" id="apel:CA267_015620"/>
<dbReference type="Pfam" id="PF16074">
    <property type="entry name" value="PilW"/>
    <property type="match status" value="1"/>
</dbReference>
<gene>
    <name evidence="2" type="ORF">CA267_015620</name>
</gene>
<dbReference type="Pfam" id="PF07963">
    <property type="entry name" value="N_methyl"/>
    <property type="match status" value="1"/>
</dbReference>
<proteinExistence type="predicted"/>
<dbReference type="GO" id="GO:0043683">
    <property type="term" value="P:type IV pilus assembly"/>
    <property type="evidence" value="ECO:0007669"/>
    <property type="project" value="InterPro"/>
</dbReference>